<feature type="region of interest" description="Disordered" evidence="3">
    <location>
        <begin position="97"/>
        <end position="134"/>
    </location>
</feature>
<dbReference type="InterPro" id="IPR052128">
    <property type="entry name" value="Oxidoreductase_NAD-binding"/>
</dbReference>
<reference evidence="5 6" key="1">
    <citation type="journal article" date="2024" name="IMA Fungus">
        <title>Apiospora arundinis, a panoply of carbohydrate-active enzymes and secondary metabolites.</title>
        <authorList>
            <person name="Sorensen T."/>
            <person name="Petersen C."/>
            <person name="Muurmann A.T."/>
            <person name="Christiansen J.V."/>
            <person name="Brundto M.L."/>
            <person name="Overgaard C.K."/>
            <person name="Boysen A.T."/>
            <person name="Wollenberg R.D."/>
            <person name="Larsen T.O."/>
            <person name="Sorensen J.L."/>
            <person name="Nielsen K.L."/>
            <person name="Sondergaard T.E."/>
        </authorList>
    </citation>
    <scope>NUCLEOTIDE SEQUENCE [LARGE SCALE GENOMIC DNA]</scope>
    <source>
        <strain evidence="5 6">AAU 773</strain>
    </source>
</reference>
<keyword evidence="2" id="KW-0520">NAD</keyword>
<dbReference type="InterPro" id="IPR039261">
    <property type="entry name" value="FNR_nucleotide-bd"/>
</dbReference>
<dbReference type="CDD" id="cd00322">
    <property type="entry name" value="FNR_like"/>
    <property type="match status" value="1"/>
</dbReference>
<dbReference type="PROSITE" id="PS51384">
    <property type="entry name" value="FAD_FR"/>
    <property type="match status" value="1"/>
</dbReference>
<comment type="caution">
    <text evidence="5">The sequence shown here is derived from an EMBL/GenBank/DDBJ whole genome shotgun (WGS) entry which is preliminary data.</text>
</comment>
<keyword evidence="1" id="KW-0560">Oxidoreductase</keyword>
<dbReference type="SUPFAM" id="SSF52343">
    <property type="entry name" value="Ferredoxin reductase-like, C-terminal NADP-linked domain"/>
    <property type="match status" value="1"/>
</dbReference>
<evidence type="ECO:0000313" key="5">
    <source>
        <dbReference type="EMBL" id="KAK8856158.1"/>
    </source>
</evidence>
<dbReference type="Gene3D" id="2.40.30.10">
    <property type="entry name" value="Translation factors"/>
    <property type="match status" value="1"/>
</dbReference>
<feature type="compositionally biased region" description="Basic and acidic residues" evidence="3">
    <location>
        <begin position="123"/>
        <end position="132"/>
    </location>
</feature>
<keyword evidence="6" id="KW-1185">Reference proteome</keyword>
<feature type="domain" description="FAD-binding FR-type" evidence="4">
    <location>
        <begin position="45"/>
        <end position="189"/>
    </location>
</feature>
<dbReference type="EMBL" id="JAPCWZ010000007">
    <property type="protein sequence ID" value="KAK8856158.1"/>
    <property type="molecule type" value="Genomic_DNA"/>
</dbReference>
<protein>
    <submittedName>
        <fullName evidence="5">NADH-cytochrome b-5 reductase</fullName>
    </submittedName>
</protein>
<gene>
    <name evidence="5" type="ORF">PGQ11_012070</name>
</gene>
<proteinExistence type="predicted"/>
<dbReference type="Proteomes" id="UP001390339">
    <property type="component" value="Unassembled WGS sequence"/>
</dbReference>
<sequence>MRLPLRAASTYLIPSLSARATGRMASTATNKLGHIERTAAEPRDKSLFTVVLHKVDEVNDQIRLFRLEIPLNGPQLRFLPGQWLDVYCPGVPKAGGFTITSPPSKARPSSSSITGSKATDGGSEPKKEKDEQNPAVAAPGYLELAVQKSPANPPAAWLWQEDQDTMKPTKETIIGREIRVRVGGSFVWPPPGINVRSLRRVVFVAGGVGINPLIAMASSLVPPLPFEVKFLYSVKDPLLAIPQSGLEEAAGGEKKRDASRILFLDRLVKIFGGDGERSEAEKGEVEGDLKLFLTGGGDQGEEQGTMEVGDSSKVTFLRRRMEISDVEEAVGGPAERRFAVVYVCGVPDMTDTFVEKLRSKDGLDMEPHRVLCEKWW</sequence>
<dbReference type="InterPro" id="IPR017938">
    <property type="entry name" value="Riboflavin_synthase-like_b-brl"/>
</dbReference>
<dbReference type="InterPro" id="IPR017927">
    <property type="entry name" value="FAD-bd_FR_type"/>
</dbReference>
<dbReference type="PANTHER" id="PTHR46505:SF1">
    <property type="entry name" value="OXIDOREDUCTASE NAD-BINDING DOMAIN-CONTAINING PROTEIN 1"/>
    <property type="match status" value="1"/>
</dbReference>
<feature type="compositionally biased region" description="Low complexity" evidence="3">
    <location>
        <begin position="101"/>
        <end position="112"/>
    </location>
</feature>
<evidence type="ECO:0000256" key="3">
    <source>
        <dbReference type="SAM" id="MobiDB-lite"/>
    </source>
</evidence>
<dbReference type="Gene3D" id="3.40.50.80">
    <property type="entry name" value="Nucleotide-binding domain of ferredoxin-NADP reductase (FNR) module"/>
    <property type="match status" value="1"/>
</dbReference>
<evidence type="ECO:0000313" key="6">
    <source>
        <dbReference type="Proteomes" id="UP001390339"/>
    </source>
</evidence>
<evidence type="ECO:0000256" key="2">
    <source>
        <dbReference type="ARBA" id="ARBA00023027"/>
    </source>
</evidence>
<accession>A0ABR2I250</accession>
<dbReference type="SUPFAM" id="SSF63380">
    <property type="entry name" value="Riboflavin synthase domain-like"/>
    <property type="match status" value="1"/>
</dbReference>
<evidence type="ECO:0000256" key="1">
    <source>
        <dbReference type="ARBA" id="ARBA00023002"/>
    </source>
</evidence>
<organism evidence="5 6">
    <name type="scientific">Apiospora arundinis</name>
    <dbReference type="NCBI Taxonomy" id="335852"/>
    <lineage>
        <taxon>Eukaryota</taxon>
        <taxon>Fungi</taxon>
        <taxon>Dikarya</taxon>
        <taxon>Ascomycota</taxon>
        <taxon>Pezizomycotina</taxon>
        <taxon>Sordariomycetes</taxon>
        <taxon>Xylariomycetidae</taxon>
        <taxon>Amphisphaeriales</taxon>
        <taxon>Apiosporaceae</taxon>
        <taxon>Apiospora</taxon>
    </lineage>
</organism>
<dbReference type="PANTHER" id="PTHR46505">
    <property type="entry name" value="OXIDOREDUCTASE NAD-BINDING DOMAIN-CONTAINING PROTEIN 1"/>
    <property type="match status" value="1"/>
</dbReference>
<name>A0ABR2I250_9PEZI</name>
<evidence type="ECO:0000259" key="4">
    <source>
        <dbReference type="PROSITE" id="PS51384"/>
    </source>
</evidence>